<name>A0A813EA33_POLGL</name>
<feature type="repeat" description="PPR" evidence="2">
    <location>
        <begin position="468"/>
        <end position="502"/>
    </location>
</feature>
<feature type="compositionally biased region" description="Basic and acidic residues" evidence="3">
    <location>
        <begin position="345"/>
        <end position="355"/>
    </location>
</feature>
<evidence type="ECO:0000259" key="4">
    <source>
        <dbReference type="Pfam" id="PF17177"/>
    </source>
</evidence>
<feature type="compositionally biased region" description="Polar residues" evidence="3">
    <location>
        <begin position="318"/>
        <end position="335"/>
    </location>
</feature>
<keyword evidence="6" id="KW-1185">Reference proteome</keyword>
<feature type="repeat" description="PPR" evidence="2">
    <location>
        <begin position="503"/>
        <end position="537"/>
    </location>
</feature>
<protein>
    <recommendedName>
        <fullName evidence="4">PROP1-like PPR domain-containing protein</fullName>
    </recommendedName>
</protein>
<proteinExistence type="predicted"/>
<keyword evidence="1" id="KW-0677">Repeat</keyword>
<feature type="domain" description="PROP1-like PPR" evidence="4">
    <location>
        <begin position="445"/>
        <end position="566"/>
    </location>
</feature>
<evidence type="ECO:0000313" key="5">
    <source>
        <dbReference type="EMBL" id="CAE8594469.1"/>
    </source>
</evidence>
<dbReference type="PANTHER" id="PTHR47447:SF17">
    <property type="entry name" value="OS12G0638900 PROTEIN"/>
    <property type="match status" value="1"/>
</dbReference>
<feature type="compositionally biased region" description="Basic residues" evidence="3">
    <location>
        <begin position="114"/>
        <end position="127"/>
    </location>
</feature>
<dbReference type="EMBL" id="CAJNNV010007092">
    <property type="protein sequence ID" value="CAE8594469.1"/>
    <property type="molecule type" value="Genomic_DNA"/>
</dbReference>
<sequence>MSVPLRQLLSLPFQRSAPLVCRCYAPSMWSSAPGGRTASSSSFAPPPKRSSWGQGPSSSSRQATAAWQGASAGFTAPQQRTSRSRKELQRRERIQASSAPPAPLKLVRPEVSPKRKRRTGSRAKHKHSTDLEDLNQAQAGRQRHEVSPPGRNDLAGDFSTGDAPSALVPRFREPQIRRLVQRPVASLPRTPQFFVRFGPPMTAEDLTHDAPSVLVESRRLIDEVLERRQTEQSAPDYVAPDTPFWRVPPKVRNKKPPKWQAPDETNADAEARPPADPAEAAERLSGIVDLRKSPGGWRAEHLGPAKAASNLLEVESSARGSTQGEEVDITATSPADGQDPPQPTRRADTRAEKTAESGSAAKQKSANHPGEGLVAALRQRAEHFARTGVNPDIAASLKEALEHHPGTERAARLREMQACDKDFETLVTEEKASVRNCNELIRAQALQGNMEAAMQTHDAMKQHGYEPDAETFVSLLAGAAHQRDADLARRLYLKMREQLISPTPKVYATLMQAHVRAGDTASGYSLMRKMEDERLQPDVVVHTVLINGLVGEGLLEKAWDEFHSIRTWKLIKPDEEGCQQQQSLRAVM</sequence>
<dbReference type="OrthoDB" id="185373at2759"/>
<dbReference type="InterPro" id="IPR011990">
    <property type="entry name" value="TPR-like_helical_dom_sf"/>
</dbReference>
<feature type="region of interest" description="Disordered" evidence="3">
    <location>
        <begin position="227"/>
        <end position="281"/>
    </location>
</feature>
<feature type="compositionally biased region" description="Basic and acidic residues" evidence="3">
    <location>
        <begin position="84"/>
        <end position="94"/>
    </location>
</feature>
<dbReference type="Gene3D" id="1.25.40.10">
    <property type="entry name" value="Tetratricopeptide repeat domain"/>
    <property type="match status" value="1"/>
</dbReference>
<dbReference type="NCBIfam" id="TIGR00756">
    <property type="entry name" value="PPR"/>
    <property type="match status" value="1"/>
</dbReference>
<evidence type="ECO:0000256" key="1">
    <source>
        <dbReference type="ARBA" id="ARBA00022737"/>
    </source>
</evidence>
<organism evidence="5 6">
    <name type="scientific">Polarella glacialis</name>
    <name type="common">Dinoflagellate</name>
    <dbReference type="NCBI Taxonomy" id="89957"/>
    <lineage>
        <taxon>Eukaryota</taxon>
        <taxon>Sar</taxon>
        <taxon>Alveolata</taxon>
        <taxon>Dinophyceae</taxon>
        <taxon>Suessiales</taxon>
        <taxon>Suessiaceae</taxon>
        <taxon>Polarella</taxon>
    </lineage>
</organism>
<dbReference type="InterPro" id="IPR002885">
    <property type="entry name" value="PPR_rpt"/>
</dbReference>
<dbReference type="PANTHER" id="PTHR47447">
    <property type="entry name" value="OS03G0856100 PROTEIN"/>
    <property type="match status" value="1"/>
</dbReference>
<feature type="compositionally biased region" description="Low complexity" evidence="3">
    <location>
        <begin position="49"/>
        <end position="62"/>
    </location>
</feature>
<feature type="repeat" description="PPR" evidence="2">
    <location>
        <begin position="433"/>
        <end position="467"/>
    </location>
</feature>
<feature type="region of interest" description="Disordered" evidence="3">
    <location>
        <begin position="31"/>
        <end position="163"/>
    </location>
</feature>
<evidence type="ECO:0000256" key="2">
    <source>
        <dbReference type="PROSITE-ProRule" id="PRU00708"/>
    </source>
</evidence>
<reference evidence="5" key="1">
    <citation type="submission" date="2021-02" db="EMBL/GenBank/DDBJ databases">
        <authorList>
            <person name="Dougan E. K."/>
            <person name="Rhodes N."/>
            <person name="Thang M."/>
            <person name="Chan C."/>
        </authorList>
    </citation>
    <scope>NUCLEOTIDE SEQUENCE</scope>
</reference>
<feature type="region of interest" description="Disordered" evidence="3">
    <location>
        <begin position="314"/>
        <end position="369"/>
    </location>
</feature>
<dbReference type="InterPro" id="IPR033443">
    <property type="entry name" value="PROP1-like_PPR_dom"/>
</dbReference>
<evidence type="ECO:0000256" key="3">
    <source>
        <dbReference type="SAM" id="MobiDB-lite"/>
    </source>
</evidence>
<dbReference type="PROSITE" id="PS51375">
    <property type="entry name" value="PPR"/>
    <property type="match status" value="3"/>
</dbReference>
<gene>
    <name evidence="5" type="ORF">PGLA1383_LOCUS13012</name>
</gene>
<feature type="compositionally biased region" description="Polar residues" evidence="3">
    <location>
        <begin position="356"/>
        <end position="366"/>
    </location>
</feature>
<dbReference type="AlphaFoldDB" id="A0A813EA33"/>
<dbReference type="Pfam" id="PF17177">
    <property type="entry name" value="PPR_long"/>
    <property type="match status" value="1"/>
</dbReference>
<evidence type="ECO:0000313" key="6">
    <source>
        <dbReference type="Proteomes" id="UP000654075"/>
    </source>
</evidence>
<comment type="caution">
    <text evidence="5">The sequence shown here is derived from an EMBL/GenBank/DDBJ whole genome shotgun (WGS) entry which is preliminary data.</text>
</comment>
<accession>A0A813EA33</accession>
<dbReference type="Proteomes" id="UP000654075">
    <property type="component" value="Unassembled WGS sequence"/>
</dbReference>